<dbReference type="OrthoDB" id="2050280at2"/>
<dbReference type="Proteomes" id="UP000280696">
    <property type="component" value="Unassembled WGS sequence"/>
</dbReference>
<dbReference type="EMBL" id="RAYQ01000011">
    <property type="protein sequence ID" value="RKI91105.1"/>
    <property type="molecule type" value="Genomic_DNA"/>
</dbReference>
<keyword evidence="3" id="KW-1185">Reference proteome</keyword>
<dbReference type="AlphaFoldDB" id="A0A3A9AXK3"/>
<comment type="caution">
    <text evidence="2">The sequence shown here is derived from an EMBL/GenBank/DDBJ whole genome shotgun (WGS) entry which is preliminary data.</text>
</comment>
<accession>A0A3A9AXK3</accession>
<keyword evidence="1" id="KW-0812">Transmembrane</keyword>
<keyword evidence="1" id="KW-1133">Transmembrane helix</keyword>
<protein>
    <submittedName>
        <fullName evidence="2">Uncharacterized protein</fullName>
    </submittedName>
</protein>
<gene>
    <name evidence="2" type="ORF">D7V94_11415</name>
</gene>
<evidence type="ECO:0000313" key="3">
    <source>
        <dbReference type="Proteomes" id="UP000280696"/>
    </source>
</evidence>
<keyword evidence="1" id="KW-0472">Membrane</keyword>
<organism evidence="2 3">
    <name type="scientific">Parablautia intestinalis</name>
    <dbReference type="NCBI Taxonomy" id="2320100"/>
    <lineage>
        <taxon>Bacteria</taxon>
        <taxon>Bacillati</taxon>
        <taxon>Bacillota</taxon>
        <taxon>Clostridia</taxon>
        <taxon>Lachnospirales</taxon>
        <taxon>Lachnospiraceae</taxon>
        <taxon>Parablautia</taxon>
    </lineage>
</organism>
<name>A0A3A9AXK3_9FIRM</name>
<evidence type="ECO:0000313" key="2">
    <source>
        <dbReference type="EMBL" id="RKI91105.1"/>
    </source>
</evidence>
<feature type="transmembrane region" description="Helical" evidence="1">
    <location>
        <begin position="7"/>
        <end position="29"/>
    </location>
</feature>
<evidence type="ECO:0000256" key="1">
    <source>
        <dbReference type="SAM" id="Phobius"/>
    </source>
</evidence>
<reference evidence="2 3" key="1">
    <citation type="submission" date="2018-09" db="EMBL/GenBank/DDBJ databases">
        <title>Murine metabolic-syndrome-specific gut microbial biobank.</title>
        <authorList>
            <person name="Liu C."/>
        </authorList>
    </citation>
    <scope>NUCLEOTIDE SEQUENCE [LARGE SCALE GENOMIC DNA]</scope>
    <source>
        <strain evidence="2 3">0.1xD8-82</strain>
    </source>
</reference>
<sequence>MGRIIKNAVLTVIILTLGICTALLVYLHFFVSGDSDFTGEWVANPDVSQQAAVTALDWLKDIEAVSVSLEDMEIYMQNLTIQISLTMEQSGGLKGTFRCDILPEDYDALRQTAYEGFAAGFRELLGERLRMAGYTGDTSQEGVEALVAESFGMPTVSYLMSYGPALIPSIEELQAQYAGSGTYEVREDILVRQFEAGGASVIKEEYYIRKGESLILLKEAGTGSYDSFFGQYPIVYTLKK</sequence>
<proteinExistence type="predicted"/>
<dbReference type="RefSeq" id="WP_120469842.1">
    <property type="nucleotide sequence ID" value="NZ_RAYQ01000011.1"/>
</dbReference>